<keyword evidence="4" id="KW-1185">Reference proteome</keyword>
<dbReference type="EMBL" id="JAMSHJ010000004">
    <property type="protein sequence ID" value="KAI5419023.1"/>
    <property type="molecule type" value="Genomic_DNA"/>
</dbReference>
<keyword evidence="2" id="KW-0472">Membrane</keyword>
<evidence type="ECO:0000313" key="3">
    <source>
        <dbReference type="EMBL" id="KAI5419023.1"/>
    </source>
</evidence>
<dbReference type="Gramene" id="Psat4g109960.1">
    <property type="protein sequence ID" value="Psat4g109960.1.cds"/>
    <property type="gene ID" value="Psat4g109960"/>
</dbReference>
<dbReference type="Proteomes" id="UP001058974">
    <property type="component" value="Chromosome 4"/>
</dbReference>
<dbReference type="SUPFAM" id="SSF103473">
    <property type="entry name" value="MFS general substrate transporter"/>
    <property type="match status" value="1"/>
</dbReference>
<sequence>MDQSNTTIEVENDHHADAPSIVLHSKSKKVVKSRESSYSSDEFEASIGEKPSRYEIWGWYLYEFCSYFVQTVLIPVLFPLIISQLQILPTDPVQEWQNDHHGMLCSDKEIHLYSTLIKRTITVNGSHFSSLEWTSIAWASGLTLAIPILSFISFHLNSQYQTLITAVSTGIGVFFCLPAGFFKTTLIFIPYIAFIVLASTVSSSSHTHHLALMISSSKKSKTLRASSFFSLYATSFGCVGSAVISSFIYHMLREPDDRNLFTLWIVSIFSGLIWLVGVLHVVTAINRTSVSIVSFNKSLFYPCSIFHHPKAIGGLFGVFLSSFTTMCIFTGAVLFIVGNLCIKPLHLLYFWLIYFLFPLVSLPLLHPLQQLIKASSVKMKIIGFLLSMLSSGFGFYFWNSQWKWGHILIFGGIQGIGSGVLHAFGRVLVLECAPKGKEGVFSVWYGWIRAAGLCLGFTVASVVPGQIKTSFGAAFVAALVGTVVLLFGNVGDDNESGSHGNDNLGLDSKESVSV</sequence>
<accession>A0A9D4XD86</accession>
<dbReference type="PANTHER" id="PTHR37891">
    <property type="entry name" value="OS06G0113900 PROTEIN"/>
    <property type="match status" value="1"/>
</dbReference>
<feature type="transmembrane region" description="Helical" evidence="2">
    <location>
        <begin position="404"/>
        <end position="429"/>
    </location>
</feature>
<evidence type="ECO:0000256" key="1">
    <source>
        <dbReference type="SAM" id="MobiDB-lite"/>
    </source>
</evidence>
<feature type="transmembrane region" description="Helical" evidence="2">
    <location>
        <begin position="163"/>
        <end position="182"/>
    </location>
</feature>
<feature type="transmembrane region" description="Helical" evidence="2">
    <location>
        <begin position="228"/>
        <end position="249"/>
    </location>
</feature>
<dbReference type="InterPro" id="IPR036259">
    <property type="entry name" value="MFS_trans_sf"/>
</dbReference>
<gene>
    <name evidence="3" type="ORF">KIW84_043292</name>
</gene>
<feature type="transmembrane region" description="Helical" evidence="2">
    <location>
        <begin position="188"/>
        <end position="207"/>
    </location>
</feature>
<evidence type="ECO:0000313" key="4">
    <source>
        <dbReference type="Proteomes" id="UP001058974"/>
    </source>
</evidence>
<dbReference type="Gramene" id="Psat04G0329200-T1">
    <property type="protein sequence ID" value="KAI5419023.1"/>
    <property type="gene ID" value="KIW84_043292"/>
</dbReference>
<feature type="transmembrane region" description="Helical" evidence="2">
    <location>
        <begin position="261"/>
        <end position="282"/>
    </location>
</feature>
<feature type="transmembrane region" description="Helical" evidence="2">
    <location>
        <begin position="469"/>
        <end position="488"/>
    </location>
</feature>
<evidence type="ECO:0000256" key="2">
    <source>
        <dbReference type="SAM" id="Phobius"/>
    </source>
</evidence>
<feature type="transmembrane region" description="Helical" evidence="2">
    <location>
        <begin position="136"/>
        <end position="156"/>
    </location>
</feature>
<feature type="transmembrane region" description="Helical" evidence="2">
    <location>
        <begin position="315"/>
        <end position="336"/>
    </location>
</feature>
<proteinExistence type="predicted"/>
<keyword evidence="2" id="KW-1133">Transmembrane helix</keyword>
<protein>
    <submittedName>
        <fullName evidence="3">Uncharacterized protein</fullName>
    </submittedName>
</protein>
<feature type="transmembrane region" description="Helical" evidence="2">
    <location>
        <begin position="60"/>
        <end position="82"/>
    </location>
</feature>
<dbReference type="Gramene" id="PSAT_LOCUS16867_t1">
    <property type="protein sequence ID" value="CAL5197326.1"/>
    <property type="gene ID" value="PSAT_LOCUS16867"/>
</dbReference>
<dbReference type="PANTHER" id="PTHR37891:SF1">
    <property type="entry name" value="OS06G0113900 PROTEIN"/>
    <property type="match status" value="1"/>
</dbReference>
<feature type="transmembrane region" description="Helical" evidence="2">
    <location>
        <begin position="441"/>
        <end position="463"/>
    </location>
</feature>
<name>A0A9D4XD86_PEA</name>
<organism evidence="3 4">
    <name type="scientific">Pisum sativum</name>
    <name type="common">Garden pea</name>
    <name type="synonym">Lathyrus oleraceus</name>
    <dbReference type="NCBI Taxonomy" id="3888"/>
    <lineage>
        <taxon>Eukaryota</taxon>
        <taxon>Viridiplantae</taxon>
        <taxon>Streptophyta</taxon>
        <taxon>Embryophyta</taxon>
        <taxon>Tracheophyta</taxon>
        <taxon>Spermatophyta</taxon>
        <taxon>Magnoliopsida</taxon>
        <taxon>eudicotyledons</taxon>
        <taxon>Gunneridae</taxon>
        <taxon>Pentapetalae</taxon>
        <taxon>rosids</taxon>
        <taxon>fabids</taxon>
        <taxon>Fabales</taxon>
        <taxon>Fabaceae</taxon>
        <taxon>Papilionoideae</taxon>
        <taxon>50 kb inversion clade</taxon>
        <taxon>NPAAA clade</taxon>
        <taxon>Hologalegina</taxon>
        <taxon>IRL clade</taxon>
        <taxon>Fabeae</taxon>
        <taxon>Lathyrus</taxon>
    </lineage>
</organism>
<feature type="transmembrane region" description="Helical" evidence="2">
    <location>
        <begin position="348"/>
        <end position="365"/>
    </location>
</feature>
<feature type="transmembrane region" description="Helical" evidence="2">
    <location>
        <begin position="377"/>
        <end position="398"/>
    </location>
</feature>
<reference evidence="3 4" key="1">
    <citation type="journal article" date="2022" name="Nat. Genet.">
        <title>Improved pea reference genome and pan-genome highlight genomic features and evolutionary characteristics.</title>
        <authorList>
            <person name="Yang T."/>
            <person name="Liu R."/>
            <person name="Luo Y."/>
            <person name="Hu S."/>
            <person name="Wang D."/>
            <person name="Wang C."/>
            <person name="Pandey M.K."/>
            <person name="Ge S."/>
            <person name="Xu Q."/>
            <person name="Li N."/>
            <person name="Li G."/>
            <person name="Huang Y."/>
            <person name="Saxena R.K."/>
            <person name="Ji Y."/>
            <person name="Li M."/>
            <person name="Yan X."/>
            <person name="He Y."/>
            <person name="Liu Y."/>
            <person name="Wang X."/>
            <person name="Xiang C."/>
            <person name="Varshney R.K."/>
            <person name="Ding H."/>
            <person name="Gao S."/>
            <person name="Zong X."/>
        </authorList>
    </citation>
    <scope>NUCLEOTIDE SEQUENCE [LARGE SCALE GENOMIC DNA]</scope>
    <source>
        <strain evidence="3 4">cv. Zhongwan 6</strain>
    </source>
</reference>
<comment type="caution">
    <text evidence="3">The sequence shown here is derived from an EMBL/GenBank/DDBJ whole genome shotgun (WGS) entry which is preliminary data.</text>
</comment>
<feature type="region of interest" description="Disordered" evidence="1">
    <location>
        <begin position="1"/>
        <end position="27"/>
    </location>
</feature>
<feature type="region of interest" description="Disordered" evidence="1">
    <location>
        <begin position="495"/>
        <end position="514"/>
    </location>
</feature>
<keyword evidence="2" id="KW-0812">Transmembrane</keyword>
<dbReference type="AlphaFoldDB" id="A0A9D4XD86"/>